<keyword evidence="3" id="KW-1185">Reference proteome</keyword>
<feature type="domain" description="Reverse transcriptase" evidence="1">
    <location>
        <begin position="3"/>
        <end position="101"/>
    </location>
</feature>
<dbReference type="SMR" id="A0A8T3B9Q5"/>
<dbReference type="InterPro" id="IPR000477">
    <property type="entry name" value="RT_dom"/>
</dbReference>
<sequence length="161" mass="19103">MRPEDNHKTTFRTHEGHYEFSVMPFDLTHTLATFHSLMIKVFKPFLQRFALVFNDDILMYSKSEEEHLEMALGTLKKHQLYANLKKCSFAQQRAEYLGHIVSQAGLSKDPTKMDAIVECPVPKNLKRLRRFLGLTRYYKKFVKRYNSIAWQLIEQLKDNFK</sequence>
<dbReference type="InterPro" id="IPR051320">
    <property type="entry name" value="Viral_Replic_Matur_Polypro"/>
</dbReference>
<dbReference type="CDD" id="cd01647">
    <property type="entry name" value="RT_LTR"/>
    <property type="match status" value="1"/>
</dbReference>
<evidence type="ECO:0000313" key="2">
    <source>
        <dbReference type="EMBL" id="KAI0509782.1"/>
    </source>
</evidence>
<gene>
    <name evidence="2" type="ORF">KFK09_010378</name>
</gene>
<comment type="caution">
    <text evidence="2">The sequence shown here is derived from an EMBL/GenBank/DDBJ whole genome shotgun (WGS) entry which is preliminary data.</text>
</comment>
<dbReference type="Gene3D" id="3.10.10.10">
    <property type="entry name" value="HIV Type 1 Reverse Transcriptase, subunit A, domain 1"/>
    <property type="match status" value="1"/>
</dbReference>
<dbReference type="PANTHER" id="PTHR33064">
    <property type="entry name" value="POL PROTEIN"/>
    <property type="match status" value="1"/>
</dbReference>
<dbReference type="Pfam" id="PF00078">
    <property type="entry name" value="RVT_1"/>
    <property type="match status" value="1"/>
</dbReference>
<dbReference type="InterPro" id="IPR043502">
    <property type="entry name" value="DNA/RNA_pol_sf"/>
</dbReference>
<dbReference type="OrthoDB" id="415724at2759"/>
<evidence type="ECO:0000313" key="3">
    <source>
        <dbReference type="Proteomes" id="UP000829196"/>
    </source>
</evidence>
<dbReference type="EMBL" id="JAGYWB010000009">
    <property type="protein sequence ID" value="KAI0509782.1"/>
    <property type="molecule type" value="Genomic_DNA"/>
</dbReference>
<organism evidence="2 3">
    <name type="scientific">Dendrobium nobile</name>
    <name type="common">Orchid</name>
    <dbReference type="NCBI Taxonomy" id="94219"/>
    <lineage>
        <taxon>Eukaryota</taxon>
        <taxon>Viridiplantae</taxon>
        <taxon>Streptophyta</taxon>
        <taxon>Embryophyta</taxon>
        <taxon>Tracheophyta</taxon>
        <taxon>Spermatophyta</taxon>
        <taxon>Magnoliopsida</taxon>
        <taxon>Liliopsida</taxon>
        <taxon>Asparagales</taxon>
        <taxon>Orchidaceae</taxon>
        <taxon>Epidendroideae</taxon>
        <taxon>Malaxideae</taxon>
        <taxon>Dendrobiinae</taxon>
        <taxon>Dendrobium</taxon>
    </lineage>
</organism>
<reference evidence="2" key="1">
    <citation type="journal article" date="2022" name="Front. Genet.">
        <title>Chromosome-Scale Assembly of the Dendrobium nobile Genome Provides Insights Into the Molecular Mechanism of the Biosynthesis of the Medicinal Active Ingredient of Dendrobium.</title>
        <authorList>
            <person name="Xu Q."/>
            <person name="Niu S.-C."/>
            <person name="Li K.-L."/>
            <person name="Zheng P.-J."/>
            <person name="Zhang X.-J."/>
            <person name="Jia Y."/>
            <person name="Liu Y."/>
            <person name="Niu Y.-X."/>
            <person name="Yu L.-H."/>
            <person name="Chen D.-F."/>
            <person name="Zhang G.-Q."/>
        </authorList>
    </citation>
    <scope>NUCLEOTIDE SEQUENCE</scope>
    <source>
        <tissue evidence="2">Leaf</tissue>
    </source>
</reference>
<dbReference type="AlphaFoldDB" id="A0A8T3B9Q5"/>
<dbReference type="InterPro" id="IPR043128">
    <property type="entry name" value="Rev_trsase/Diguanyl_cyclase"/>
</dbReference>
<name>A0A8T3B9Q5_DENNO</name>
<dbReference type="PANTHER" id="PTHR33064:SF37">
    <property type="entry name" value="RIBONUCLEASE H"/>
    <property type="match status" value="1"/>
</dbReference>
<evidence type="ECO:0000259" key="1">
    <source>
        <dbReference type="Pfam" id="PF00078"/>
    </source>
</evidence>
<dbReference type="SUPFAM" id="SSF56672">
    <property type="entry name" value="DNA/RNA polymerases"/>
    <property type="match status" value="1"/>
</dbReference>
<dbReference type="Gene3D" id="3.30.70.270">
    <property type="match status" value="2"/>
</dbReference>
<protein>
    <recommendedName>
        <fullName evidence="1">Reverse transcriptase domain-containing protein</fullName>
    </recommendedName>
</protein>
<proteinExistence type="predicted"/>
<dbReference type="Proteomes" id="UP000829196">
    <property type="component" value="Unassembled WGS sequence"/>
</dbReference>
<accession>A0A8T3B9Q5</accession>